<dbReference type="PANTHER" id="PTHR12277:SF81">
    <property type="entry name" value="PROTEIN ABHD13"/>
    <property type="match status" value="1"/>
</dbReference>
<feature type="domain" description="AB hydrolase-1" evidence="1">
    <location>
        <begin position="12"/>
        <end position="55"/>
    </location>
</feature>
<dbReference type="RefSeq" id="WP_207703997.1">
    <property type="nucleotide sequence ID" value="NZ_JAFREL020000004.1"/>
</dbReference>
<accession>A0ABV0EZ01</accession>
<evidence type="ECO:0000259" key="1">
    <source>
        <dbReference type="Pfam" id="PF00561"/>
    </source>
</evidence>
<protein>
    <recommendedName>
        <fullName evidence="1">AB hydrolase-1 domain-containing protein</fullName>
    </recommendedName>
</protein>
<name>A0ABV0EZ01_9ENTE</name>
<dbReference type="InterPro" id="IPR029058">
    <property type="entry name" value="AB_hydrolase_fold"/>
</dbReference>
<evidence type="ECO:0000313" key="3">
    <source>
        <dbReference type="Proteomes" id="UP000664357"/>
    </source>
</evidence>
<dbReference type="PANTHER" id="PTHR12277">
    <property type="entry name" value="ALPHA/BETA HYDROLASE DOMAIN-CONTAINING PROTEIN"/>
    <property type="match status" value="1"/>
</dbReference>
<dbReference type="InterPro" id="IPR000073">
    <property type="entry name" value="AB_hydrolase_1"/>
</dbReference>
<dbReference type="Gene3D" id="3.40.50.1820">
    <property type="entry name" value="alpha/beta hydrolase"/>
    <property type="match status" value="1"/>
</dbReference>
<organism evidence="2 3">
    <name type="scientific">Candidatus Enterococcus ferrettii</name>
    <dbReference type="NCBI Taxonomy" id="2815324"/>
    <lineage>
        <taxon>Bacteria</taxon>
        <taxon>Bacillati</taxon>
        <taxon>Bacillota</taxon>
        <taxon>Bacilli</taxon>
        <taxon>Lactobacillales</taxon>
        <taxon>Enterococcaceae</taxon>
        <taxon>Enterococcus</taxon>
    </lineage>
</organism>
<dbReference type="EMBL" id="JAFREL020000004">
    <property type="protein sequence ID" value="MEO1772492.1"/>
    <property type="molecule type" value="Genomic_DNA"/>
</dbReference>
<proteinExistence type="predicted"/>
<evidence type="ECO:0000313" key="2">
    <source>
        <dbReference type="EMBL" id="MEO1772492.1"/>
    </source>
</evidence>
<comment type="caution">
    <text evidence="2">The sequence shown here is derived from an EMBL/GenBank/DDBJ whole genome shotgun (WGS) entry which is preliminary data.</text>
</comment>
<dbReference type="Proteomes" id="UP000664357">
    <property type="component" value="Unassembled WGS sequence"/>
</dbReference>
<dbReference type="SUPFAM" id="SSF53474">
    <property type="entry name" value="alpha/beta-Hydrolases"/>
    <property type="match status" value="1"/>
</dbReference>
<sequence length="149" mass="16924">MNLDTMQKSATDAYDWLVEHYPNKKVVVIGHSYGSGMAAYLASQKKCAALVLMAAYRDVSDLYNKIIPIFWGPAKVFISNNMKVDQYAKNVVCPTYIIGSTSDKTLSANLQKNVAVHFKQSELRIFDNVHHENYFTQEVVHYIQTKVID</sequence>
<keyword evidence="3" id="KW-1185">Reference proteome</keyword>
<dbReference type="Pfam" id="PF00561">
    <property type="entry name" value="Abhydrolase_1"/>
    <property type="match status" value="1"/>
</dbReference>
<reference evidence="2 3" key="1">
    <citation type="submission" date="2024-02" db="EMBL/GenBank/DDBJ databases">
        <title>The Genome Sequence of Enterococcus sp. DIV0159.</title>
        <authorList>
            <person name="Earl A."/>
            <person name="Manson A."/>
            <person name="Gilmore M."/>
            <person name="Sanders J."/>
            <person name="Shea T."/>
            <person name="Howe W."/>
            <person name="Livny J."/>
            <person name="Cuomo C."/>
            <person name="Neafsey D."/>
            <person name="Birren B."/>
        </authorList>
    </citation>
    <scope>NUCLEOTIDE SEQUENCE [LARGE SCALE GENOMIC DNA]</scope>
    <source>
        <strain evidence="2 3">665A</strain>
    </source>
</reference>
<gene>
    <name evidence="2" type="ORF">JZO67_004474</name>
</gene>